<organism evidence="1 2">
    <name type="scientific">Aliikangiella maris</name>
    <dbReference type="NCBI Taxonomy" id="3162458"/>
    <lineage>
        <taxon>Bacteria</taxon>
        <taxon>Pseudomonadati</taxon>
        <taxon>Pseudomonadota</taxon>
        <taxon>Gammaproteobacteria</taxon>
        <taxon>Oceanospirillales</taxon>
        <taxon>Pleioneaceae</taxon>
        <taxon>Aliikangiella</taxon>
    </lineage>
</organism>
<keyword evidence="2" id="KW-1185">Reference proteome</keyword>
<proteinExistence type="predicted"/>
<sequence length="42" mass="4649">MKANDDLSKLTIIGSPASLSHYLENAQNHFIKGMNLSKQVFS</sequence>
<evidence type="ECO:0000313" key="2">
    <source>
        <dbReference type="Proteomes" id="UP001548189"/>
    </source>
</evidence>
<accession>A0ABV2BZ15</accession>
<comment type="caution">
    <text evidence="1">The sequence shown here is derived from an EMBL/GenBank/DDBJ whole genome shotgun (WGS) entry which is preliminary data.</text>
</comment>
<dbReference type="Proteomes" id="UP001548189">
    <property type="component" value="Unassembled WGS sequence"/>
</dbReference>
<name>A0ABV2BZ15_9GAMM</name>
<reference evidence="1 2" key="1">
    <citation type="submission" date="2024-06" db="EMBL/GenBank/DDBJ databases">
        <authorList>
            <person name="Li F."/>
        </authorList>
    </citation>
    <scope>NUCLEOTIDE SEQUENCE [LARGE SCALE GENOMIC DNA]</scope>
    <source>
        <strain evidence="1 2">GXAS 311</strain>
    </source>
</reference>
<evidence type="ECO:0000313" key="1">
    <source>
        <dbReference type="EMBL" id="MET1257169.1"/>
    </source>
</evidence>
<dbReference type="EMBL" id="JBEVCJ010000037">
    <property type="protein sequence ID" value="MET1257169.1"/>
    <property type="molecule type" value="Genomic_DNA"/>
</dbReference>
<gene>
    <name evidence="1" type="ORF">ABVT43_18640</name>
</gene>
<protein>
    <submittedName>
        <fullName evidence="1">Uncharacterized protein</fullName>
    </submittedName>
</protein>
<dbReference type="RefSeq" id="WP_353897752.1">
    <property type="nucleotide sequence ID" value="NZ_JBEVCJ010000037.1"/>
</dbReference>